<evidence type="ECO:0000256" key="8">
    <source>
        <dbReference type="ARBA" id="ARBA00022679"/>
    </source>
</evidence>
<dbReference type="InterPro" id="IPR001863">
    <property type="entry name" value="Glypican"/>
</dbReference>
<dbReference type="SUPFAM" id="SSF52540">
    <property type="entry name" value="P-loop containing nucleoside triphosphate hydrolases"/>
    <property type="match status" value="1"/>
</dbReference>
<dbReference type="GO" id="GO:0009247">
    <property type="term" value="P:glycolipid biosynthetic process"/>
    <property type="evidence" value="ECO:0007669"/>
    <property type="project" value="InterPro"/>
</dbReference>
<evidence type="ECO:0000256" key="24">
    <source>
        <dbReference type="RuleBase" id="RU003518"/>
    </source>
</evidence>
<comment type="subcellular location">
    <subcellularLocation>
        <location evidence="3">Cell membrane</location>
        <topology evidence="3">Lipid-anchor</topology>
        <topology evidence="3">GPI-anchor</topology>
        <orientation evidence="3">Extracellular side</orientation>
    </subcellularLocation>
    <subcellularLocation>
        <location evidence="2">Golgi apparatus</location>
        <location evidence="2">Golgi stack membrane</location>
        <topology evidence="2">Single-pass type II membrane protein</topology>
    </subcellularLocation>
</comment>
<evidence type="ECO:0000313" key="28">
    <source>
        <dbReference type="EMBL" id="KAG5195391.1"/>
    </source>
</evidence>
<dbReference type="Gene3D" id="3.40.50.300">
    <property type="entry name" value="P-loop containing nucleotide triphosphate hydrolases"/>
    <property type="match status" value="1"/>
</dbReference>
<evidence type="ECO:0000256" key="21">
    <source>
        <dbReference type="ARBA" id="ARBA00074953"/>
    </source>
</evidence>
<evidence type="ECO:0000256" key="4">
    <source>
        <dbReference type="ARBA" id="ARBA00008124"/>
    </source>
</evidence>
<evidence type="ECO:0000313" key="29">
    <source>
        <dbReference type="Proteomes" id="UP000664991"/>
    </source>
</evidence>
<evidence type="ECO:0000256" key="25">
    <source>
        <dbReference type="RuleBase" id="RU003519"/>
    </source>
</evidence>
<comment type="caution">
    <text evidence="28">The sequence shown here is derived from an EMBL/GenBank/DDBJ whole genome shotgun (WGS) entry which is preliminary data.</text>
</comment>
<keyword evidence="6" id="KW-1003">Cell membrane</keyword>
<evidence type="ECO:0000256" key="3">
    <source>
        <dbReference type="ARBA" id="ARBA00004471"/>
    </source>
</evidence>
<dbReference type="Pfam" id="PF06990">
    <property type="entry name" value="Gal-3-0_sulfotr"/>
    <property type="match status" value="1"/>
</dbReference>
<keyword evidence="18 25" id="KW-0449">Lipoprotein</keyword>
<keyword evidence="10 27" id="KW-0732">Signal</keyword>
<dbReference type="InterPro" id="IPR009729">
    <property type="entry name" value="Gal-3-0_sulfotransfrase"/>
</dbReference>
<evidence type="ECO:0000256" key="18">
    <source>
        <dbReference type="ARBA" id="ARBA00023288"/>
    </source>
</evidence>
<keyword evidence="14" id="KW-0333">Golgi apparatus</keyword>
<feature type="signal peptide" evidence="27">
    <location>
        <begin position="1"/>
        <end position="21"/>
    </location>
</feature>
<dbReference type="InterPro" id="IPR027417">
    <property type="entry name" value="P-loop_NTPase"/>
</dbReference>
<dbReference type="Proteomes" id="UP000664991">
    <property type="component" value="Unassembled WGS sequence"/>
</dbReference>
<feature type="region of interest" description="Disordered" evidence="26">
    <location>
        <begin position="660"/>
        <end position="692"/>
    </location>
</feature>
<dbReference type="GO" id="GO:0001733">
    <property type="term" value="F:galactosylceramide sulfotransferase activity"/>
    <property type="evidence" value="ECO:0007669"/>
    <property type="project" value="InterPro"/>
</dbReference>
<dbReference type="FunFam" id="3.40.50.300:FF:002733">
    <property type="entry name" value="Galactose-3-O-sulfotransferase 4"/>
    <property type="match status" value="1"/>
</dbReference>
<evidence type="ECO:0000256" key="13">
    <source>
        <dbReference type="ARBA" id="ARBA00022989"/>
    </source>
</evidence>
<evidence type="ECO:0000256" key="15">
    <source>
        <dbReference type="ARBA" id="ARBA00023136"/>
    </source>
</evidence>
<keyword evidence="8" id="KW-0808">Transferase</keyword>
<evidence type="ECO:0000256" key="16">
    <source>
        <dbReference type="ARBA" id="ARBA00023180"/>
    </source>
</evidence>
<evidence type="ECO:0000256" key="19">
    <source>
        <dbReference type="ARBA" id="ARBA00056084"/>
    </source>
</evidence>
<dbReference type="GO" id="GO:0009966">
    <property type="term" value="P:regulation of signal transduction"/>
    <property type="evidence" value="ECO:0007669"/>
    <property type="project" value="InterPro"/>
</dbReference>
<keyword evidence="12 25" id="KW-0654">Proteoglycan</keyword>
<reference evidence="28 29" key="1">
    <citation type="submission" date="2020-12" db="EMBL/GenBank/DDBJ databases">
        <title>De novo assembly of Tibetan sheep genome.</title>
        <authorList>
            <person name="Li X."/>
        </authorList>
    </citation>
    <scope>NUCLEOTIDE SEQUENCE [LARGE SCALE GENOMIC DNA]</scope>
    <source>
        <tissue evidence="28">Heart</tissue>
    </source>
</reference>
<sequence>MYALRSLLLLLLPLCPGPGPGPGIEAKITRSCTETRQILGARGYSLSVLPPALISGEHLRICPQEYTCCSSEIEQRLTWETEATFRGLVEENGSFLVHTLAARHRKFDEVFREMLSSAEHSLSTLSHRSFGRLYAQHTPLFSGLFSRLRDYYERSGEGLDDALVDFWAQLLEKMFPLLHPQYIFSPDYLFCLTRLASSADDSLKPFGDSPRRLRLQITRALVAARAFVQGLETGRNVVSETLKMPLSEGCKRAVMRLTGCPLCRGVPSLPPCRGFCLNVAYGCIGSQGLDPDWGPYLDGLLFLADKIQGPFSFELAAQSIGVKISEGLMHLQENSVGVSAQVFQECGSPQPARARARRAPAPREEVGRFWSAAAAEEERPTTAAGASLPRLVWELRERLGRVRGIWAGLPQTVCGDPRVAADLSQEAAPCWTGAGPGRYLSPVVGFQAGKLDNPELDAEASSPDLQTRRRRLQLRATTTRMKAAALGRDLELEDWVPSCPPRQRLVFLKTHKSGSSSVLSLLHRYGDRHGLRFALPARYQFGYPRLFQASRVKGYRPQSGGTQPPFHILCHHMRFNLKEVLQVMPSDSFFFSIVRDPAALARSAFSYYKSTSSAFRKAPSLAAFLANPRAFYRPGARGDHYARNLLWFDFGLPFPPEMRTKRGNSRVSRDPNPPQLPSGAGPPAHTLDPNALFHPVPTVADGHSQMSSPASLDLGSSSFIQWNLAWLDSVFDLVLVAEYFDESLVLLADALCWGLDDVVGFMHNAQAGGGQGGSTTDDGGLTTEDRQLTARARSWNNLDWALYVHFNRSLWARIKQYGQSRLDSAVAELRARREALAKHCLVGGEALDPKYITDRRFRPFQFGSGKVLGYVLRSGLSLQDQEECERLATPELQYKDKLDAKQFPPTVSLPLKTSRRPSP</sequence>
<organism evidence="28 29">
    <name type="scientific">Ovis aries</name>
    <name type="common">Sheep</name>
    <dbReference type="NCBI Taxonomy" id="9940"/>
    <lineage>
        <taxon>Eukaryota</taxon>
        <taxon>Metazoa</taxon>
        <taxon>Chordata</taxon>
        <taxon>Craniata</taxon>
        <taxon>Vertebrata</taxon>
        <taxon>Euteleostomi</taxon>
        <taxon>Mammalia</taxon>
        <taxon>Eutheria</taxon>
        <taxon>Laurasiatheria</taxon>
        <taxon>Artiodactyla</taxon>
        <taxon>Ruminantia</taxon>
        <taxon>Pecora</taxon>
        <taxon>Bovidae</taxon>
        <taxon>Caprinae</taxon>
        <taxon>Ovis</taxon>
    </lineage>
</organism>
<protein>
    <recommendedName>
        <fullName evidence="21">Galactose-3-O-sulfotransferase 4</fullName>
    </recommendedName>
    <alternativeName>
        <fullName evidence="23">Beta-galactose-3-O-sulfotransferase 4</fullName>
    </alternativeName>
    <alternativeName>
        <fullName evidence="22">Gal-beta-1,3-GalNAc 3'-sulfotransferase</fullName>
    </alternativeName>
</protein>
<comment type="function">
    <text evidence="19">Catalyzes the transfer of sulfate to beta-1,3-linked galactose residues in O-linked glycoproteins. Good substrates include asialofetuin, Gal-beta-1,3-GalNAc and Gal-beta-1,3 (GlcNAc-beta-1,6)GalNAc.</text>
</comment>
<dbReference type="GO" id="GO:1905475">
    <property type="term" value="P:regulation of protein localization to membrane"/>
    <property type="evidence" value="ECO:0007669"/>
    <property type="project" value="TreeGrafter"/>
</dbReference>
<evidence type="ECO:0000256" key="7">
    <source>
        <dbReference type="ARBA" id="ARBA00022622"/>
    </source>
</evidence>
<comment type="pathway">
    <text evidence="20">Protein modification; carbohydrate sulfation.</text>
</comment>
<dbReference type="GO" id="GO:0045202">
    <property type="term" value="C:synapse"/>
    <property type="evidence" value="ECO:0007669"/>
    <property type="project" value="TreeGrafter"/>
</dbReference>
<dbReference type="GO" id="GO:0098552">
    <property type="term" value="C:side of membrane"/>
    <property type="evidence" value="ECO:0007669"/>
    <property type="project" value="UniProtKB-KW"/>
</dbReference>
<dbReference type="GO" id="GO:0016477">
    <property type="term" value="P:cell migration"/>
    <property type="evidence" value="ECO:0007669"/>
    <property type="project" value="TreeGrafter"/>
</dbReference>
<dbReference type="PROSITE" id="PS01207">
    <property type="entry name" value="GLYPICAN"/>
    <property type="match status" value="1"/>
</dbReference>
<evidence type="ECO:0000256" key="17">
    <source>
        <dbReference type="ARBA" id="ARBA00023207"/>
    </source>
</evidence>
<dbReference type="InterPro" id="IPR019803">
    <property type="entry name" value="Glypican_CS"/>
</dbReference>
<dbReference type="Pfam" id="PF01153">
    <property type="entry name" value="Glypican"/>
    <property type="match status" value="1"/>
</dbReference>
<evidence type="ECO:0000256" key="9">
    <source>
        <dbReference type="ARBA" id="ARBA00022692"/>
    </source>
</evidence>
<comment type="cofactor">
    <cofactor evidence="1">
        <name>Mn(2+)</name>
        <dbReference type="ChEBI" id="CHEBI:29035"/>
    </cofactor>
</comment>
<feature type="chain" id="PRO_5032879463" description="Galactose-3-O-sulfotransferase 4" evidence="27">
    <location>
        <begin position="22"/>
        <end position="919"/>
    </location>
</feature>
<keyword evidence="15 25" id="KW-0472">Membrane</keyword>
<keyword evidence="13" id="KW-1133">Transmembrane helix</keyword>
<comment type="similarity">
    <text evidence="5 24">Belongs to the glypican family.</text>
</comment>
<keyword evidence="17 25" id="KW-0357">Heparan sulfate</keyword>
<evidence type="ECO:0000256" key="11">
    <source>
        <dbReference type="ARBA" id="ARBA00022968"/>
    </source>
</evidence>
<keyword evidence="9" id="KW-0812">Transmembrane</keyword>
<proteinExistence type="inferred from homology"/>
<dbReference type="EMBL" id="JAEMGP010000024">
    <property type="protein sequence ID" value="KAG5195391.1"/>
    <property type="molecule type" value="Genomic_DNA"/>
</dbReference>
<evidence type="ECO:0000256" key="20">
    <source>
        <dbReference type="ARBA" id="ARBA00060663"/>
    </source>
</evidence>
<dbReference type="GO" id="GO:0032580">
    <property type="term" value="C:Golgi cisterna membrane"/>
    <property type="evidence" value="ECO:0007669"/>
    <property type="project" value="UniProtKB-SubCell"/>
</dbReference>
<dbReference type="PANTHER" id="PTHR10822">
    <property type="entry name" value="GLYPICAN"/>
    <property type="match status" value="1"/>
</dbReference>
<keyword evidence="7 25" id="KW-0336">GPI-anchor</keyword>
<dbReference type="GO" id="GO:0009986">
    <property type="term" value="C:cell surface"/>
    <property type="evidence" value="ECO:0007669"/>
    <property type="project" value="TreeGrafter"/>
</dbReference>
<dbReference type="GO" id="GO:0005576">
    <property type="term" value="C:extracellular region"/>
    <property type="evidence" value="ECO:0007669"/>
    <property type="project" value="TreeGrafter"/>
</dbReference>
<evidence type="ECO:0000256" key="1">
    <source>
        <dbReference type="ARBA" id="ARBA00001936"/>
    </source>
</evidence>
<evidence type="ECO:0000256" key="10">
    <source>
        <dbReference type="ARBA" id="ARBA00022729"/>
    </source>
</evidence>
<comment type="similarity">
    <text evidence="4">Belongs to the galactose-3-O-sulfotransferase family.</text>
</comment>
<dbReference type="GO" id="GO:0007224">
    <property type="term" value="P:smoothened signaling pathway"/>
    <property type="evidence" value="ECO:0007669"/>
    <property type="project" value="TreeGrafter"/>
</dbReference>
<evidence type="ECO:0000256" key="6">
    <source>
        <dbReference type="ARBA" id="ARBA00022475"/>
    </source>
</evidence>
<gene>
    <name evidence="28" type="ORF">JEQ12_012680</name>
</gene>
<evidence type="ECO:0000256" key="22">
    <source>
        <dbReference type="ARBA" id="ARBA00082231"/>
    </source>
</evidence>
<dbReference type="PANTHER" id="PTHR10822:SF24">
    <property type="entry name" value="GLYPICAN-2"/>
    <property type="match status" value="1"/>
</dbReference>
<keyword evidence="11" id="KW-0735">Signal-anchor</keyword>
<evidence type="ECO:0000256" key="27">
    <source>
        <dbReference type="SAM" id="SignalP"/>
    </source>
</evidence>
<name>A0A835ZN39_SHEEP</name>
<evidence type="ECO:0000256" key="23">
    <source>
        <dbReference type="ARBA" id="ARBA00082817"/>
    </source>
</evidence>
<dbReference type="AlphaFoldDB" id="A0A835ZN39"/>
<evidence type="ECO:0000256" key="2">
    <source>
        <dbReference type="ARBA" id="ARBA00004447"/>
    </source>
</evidence>
<evidence type="ECO:0000256" key="26">
    <source>
        <dbReference type="SAM" id="MobiDB-lite"/>
    </source>
</evidence>
<evidence type="ECO:0000256" key="5">
    <source>
        <dbReference type="ARBA" id="ARBA00010260"/>
    </source>
</evidence>
<evidence type="ECO:0000256" key="12">
    <source>
        <dbReference type="ARBA" id="ARBA00022974"/>
    </source>
</evidence>
<keyword evidence="16" id="KW-0325">Glycoprotein</keyword>
<comment type="function">
    <text evidence="25">Cell surface proteoglycan.</text>
</comment>
<evidence type="ECO:0000256" key="14">
    <source>
        <dbReference type="ARBA" id="ARBA00023034"/>
    </source>
</evidence>
<dbReference type="GO" id="GO:0005886">
    <property type="term" value="C:plasma membrane"/>
    <property type="evidence" value="ECO:0007669"/>
    <property type="project" value="UniProtKB-SubCell"/>
</dbReference>
<accession>A0A835ZN39</accession>